<feature type="active site" description="Nucleophile" evidence="7">
    <location>
        <position position="158"/>
    </location>
</feature>
<dbReference type="CDD" id="cd16913">
    <property type="entry name" value="YkuD_like"/>
    <property type="match status" value="1"/>
</dbReference>
<dbReference type="GO" id="GO:0016740">
    <property type="term" value="F:transferase activity"/>
    <property type="evidence" value="ECO:0007669"/>
    <property type="project" value="UniProtKB-KW"/>
</dbReference>
<evidence type="ECO:0000256" key="6">
    <source>
        <dbReference type="ARBA" id="ARBA00023316"/>
    </source>
</evidence>
<dbReference type="GO" id="GO:0004180">
    <property type="term" value="F:carboxypeptidase activity"/>
    <property type="evidence" value="ECO:0007669"/>
    <property type="project" value="UniProtKB-ARBA"/>
</dbReference>
<name>A0A1M5FB29_9HYPH</name>
<proteinExistence type="inferred from homology"/>
<dbReference type="PROSITE" id="PS51257">
    <property type="entry name" value="PROKAR_LIPOPROTEIN"/>
    <property type="match status" value="1"/>
</dbReference>
<dbReference type="RefSeq" id="WP_072866635.1">
    <property type="nucleotide sequence ID" value="NZ_FQVC01000016.1"/>
</dbReference>
<feature type="domain" description="L,D-TPase catalytic" evidence="9">
    <location>
        <begin position="58"/>
        <end position="189"/>
    </location>
</feature>
<evidence type="ECO:0000256" key="4">
    <source>
        <dbReference type="ARBA" id="ARBA00022960"/>
    </source>
</evidence>
<evidence type="ECO:0000313" key="10">
    <source>
        <dbReference type="EMBL" id="SHF88656.1"/>
    </source>
</evidence>
<keyword evidence="5 7" id="KW-0573">Peptidoglycan synthesis</keyword>
<reference evidence="10 11" key="1">
    <citation type="submission" date="2016-11" db="EMBL/GenBank/DDBJ databases">
        <authorList>
            <person name="Jaros S."/>
            <person name="Januszkiewicz K."/>
            <person name="Wedrychowicz H."/>
        </authorList>
    </citation>
    <scope>NUCLEOTIDE SEQUENCE [LARGE SCALE GENOMIC DNA]</scope>
    <source>
        <strain evidence="10 11">DSM 17137</strain>
    </source>
</reference>
<dbReference type="UniPathway" id="UPA00219"/>
<keyword evidence="4 7" id="KW-0133">Cell shape</keyword>
<dbReference type="GO" id="GO:0009252">
    <property type="term" value="P:peptidoglycan biosynthetic process"/>
    <property type="evidence" value="ECO:0007669"/>
    <property type="project" value="UniProtKB-UniPathway"/>
</dbReference>
<evidence type="ECO:0000256" key="5">
    <source>
        <dbReference type="ARBA" id="ARBA00022984"/>
    </source>
</evidence>
<feature type="active site" description="Proton donor/acceptor" evidence="7">
    <location>
        <position position="150"/>
    </location>
</feature>
<evidence type="ECO:0000256" key="1">
    <source>
        <dbReference type="ARBA" id="ARBA00004752"/>
    </source>
</evidence>
<gene>
    <name evidence="10" type="ORF">SAMN02745223_03801</name>
</gene>
<evidence type="ECO:0000313" key="11">
    <source>
        <dbReference type="Proteomes" id="UP000184533"/>
    </source>
</evidence>
<accession>A0A1M5FB29</accession>
<dbReference type="Pfam" id="PF03734">
    <property type="entry name" value="YkuD"/>
    <property type="match status" value="1"/>
</dbReference>
<dbReference type="PANTHER" id="PTHR36699:SF1">
    <property type="entry name" value="L,D-TRANSPEPTIDASE YAFK-RELATED"/>
    <property type="match status" value="1"/>
</dbReference>
<sequence length="346" mass="36830">MNFSLIRKICSVIVLVWIALALAACGGFVKGDNRHNQPLSGATQAGLRNMGSSPGAPMVIRIFKQESVLEVWKKTASGEMRLFKTYEICAYSGDLGPKFKEGDRQSPEGFYTITPGLMNPKSNYYLAFNTGFPNKFDRSWGRTGSDLMVHGDCSSRGCYAMTDEGIAEIYALARETFKGGNSSFQLQIFPFRMTAANLAKQAASPHLPFWKNIKEGHDLFNVAKAAPAWDVCERRYIFNAATSGPLDAMGACPGVTRDASVVALQAAEEAAFSAEVETLAQKDARLKAAAERQAAADAAAKARGEAINGAVSGFFGSIFGGGQPATPDPAAPAAGNPAPVPATNRP</sequence>
<feature type="region of interest" description="Disordered" evidence="8">
    <location>
        <begin position="322"/>
        <end position="346"/>
    </location>
</feature>
<dbReference type="PANTHER" id="PTHR36699">
    <property type="entry name" value="LD-TRANSPEPTIDASE"/>
    <property type="match status" value="1"/>
</dbReference>
<dbReference type="Proteomes" id="UP000184533">
    <property type="component" value="Unassembled WGS sequence"/>
</dbReference>
<dbReference type="GO" id="GO:0008360">
    <property type="term" value="P:regulation of cell shape"/>
    <property type="evidence" value="ECO:0007669"/>
    <property type="project" value="UniProtKB-UniRule"/>
</dbReference>
<dbReference type="GO" id="GO:0071555">
    <property type="term" value="P:cell wall organization"/>
    <property type="evidence" value="ECO:0007669"/>
    <property type="project" value="UniProtKB-UniRule"/>
</dbReference>
<dbReference type="InterPro" id="IPR005490">
    <property type="entry name" value="LD_TPept_cat_dom"/>
</dbReference>
<comment type="similarity">
    <text evidence="2">Belongs to the YkuD family.</text>
</comment>
<dbReference type="InterPro" id="IPR038063">
    <property type="entry name" value="Transpep_catalytic_dom"/>
</dbReference>
<dbReference type="AlphaFoldDB" id="A0A1M5FB29"/>
<dbReference type="SUPFAM" id="SSF141523">
    <property type="entry name" value="L,D-transpeptidase catalytic domain-like"/>
    <property type="match status" value="1"/>
</dbReference>
<evidence type="ECO:0000256" key="2">
    <source>
        <dbReference type="ARBA" id="ARBA00005992"/>
    </source>
</evidence>
<protein>
    <submittedName>
        <fullName evidence="10">Murein L,D-transpeptidase YafK</fullName>
    </submittedName>
</protein>
<evidence type="ECO:0000256" key="8">
    <source>
        <dbReference type="SAM" id="MobiDB-lite"/>
    </source>
</evidence>
<dbReference type="EMBL" id="FQVC01000016">
    <property type="protein sequence ID" value="SHF88656.1"/>
    <property type="molecule type" value="Genomic_DNA"/>
</dbReference>
<evidence type="ECO:0000256" key="7">
    <source>
        <dbReference type="PROSITE-ProRule" id="PRU01373"/>
    </source>
</evidence>
<keyword evidence="6 7" id="KW-0961">Cell wall biogenesis/degradation</keyword>
<organism evidence="10 11">
    <name type="scientific">Devosia limi DSM 17137</name>
    <dbReference type="NCBI Taxonomy" id="1121477"/>
    <lineage>
        <taxon>Bacteria</taxon>
        <taxon>Pseudomonadati</taxon>
        <taxon>Pseudomonadota</taxon>
        <taxon>Alphaproteobacteria</taxon>
        <taxon>Hyphomicrobiales</taxon>
        <taxon>Devosiaceae</taxon>
        <taxon>Devosia</taxon>
    </lineage>
</organism>
<evidence type="ECO:0000256" key="3">
    <source>
        <dbReference type="ARBA" id="ARBA00022679"/>
    </source>
</evidence>
<keyword evidence="3" id="KW-0808">Transferase</keyword>
<comment type="pathway">
    <text evidence="1 7">Cell wall biogenesis; peptidoglycan biosynthesis.</text>
</comment>
<dbReference type="PROSITE" id="PS52029">
    <property type="entry name" value="LD_TPASE"/>
    <property type="match status" value="1"/>
</dbReference>
<evidence type="ECO:0000259" key="9">
    <source>
        <dbReference type="PROSITE" id="PS52029"/>
    </source>
</evidence>